<evidence type="ECO:0000313" key="2">
    <source>
        <dbReference type="EMBL" id="GHO58302.1"/>
    </source>
</evidence>
<evidence type="ECO:0000256" key="1">
    <source>
        <dbReference type="SAM" id="MobiDB-lite"/>
    </source>
</evidence>
<proteinExistence type="predicted"/>
<name>A0ABQ3V148_9CHLR</name>
<organism evidence="2 3">
    <name type="scientific">Ktedonobacter robiniae</name>
    <dbReference type="NCBI Taxonomy" id="2778365"/>
    <lineage>
        <taxon>Bacteria</taxon>
        <taxon>Bacillati</taxon>
        <taxon>Chloroflexota</taxon>
        <taxon>Ktedonobacteria</taxon>
        <taxon>Ktedonobacterales</taxon>
        <taxon>Ktedonobacteraceae</taxon>
        <taxon>Ktedonobacter</taxon>
    </lineage>
</organism>
<sequence length="83" mass="9261">MHQVSFPHGPEELTPEWFTAIFPLKELEKETKTPPCGSSDPREPHPQARMLEAGLSDLSRGQRHLISQPFKLPGCPSLSMLAI</sequence>
<accession>A0ABQ3V148</accession>
<gene>
    <name evidence="2" type="ORF">KSB_67770</name>
</gene>
<dbReference type="Proteomes" id="UP000654345">
    <property type="component" value="Unassembled WGS sequence"/>
</dbReference>
<comment type="caution">
    <text evidence="2">The sequence shown here is derived from an EMBL/GenBank/DDBJ whole genome shotgun (WGS) entry which is preliminary data.</text>
</comment>
<feature type="region of interest" description="Disordered" evidence="1">
    <location>
        <begin position="28"/>
        <end position="47"/>
    </location>
</feature>
<keyword evidence="3" id="KW-1185">Reference proteome</keyword>
<dbReference type="EMBL" id="BNJG01000003">
    <property type="protein sequence ID" value="GHO58302.1"/>
    <property type="molecule type" value="Genomic_DNA"/>
</dbReference>
<protein>
    <submittedName>
        <fullName evidence="2">Uncharacterized protein</fullName>
    </submittedName>
</protein>
<evidence type="ECO:0000313" key="3">
    <source>
        <dbReference type="Proteomes" id="UP000654345"/>
    </source>
</evidence>
<reference evidence="2 3" key="1">
    <citation type="journal article" date="2021" name="Int. J. Syst. Evol. Microbiol.">
        <title>Reticulibacter mediterranei gen. nov., sp. nov., within the new family Reticulibacteraceae fam. nov., and Ktedonospora formicarum gen. nov., sp. nov., Ktedonobacter robiniae sp. nov., Dictyobacter formicarum sp. nov. and Dictyobacter arantiisoli sp. nov., belonging to the class Ktedonobacteria.</title>
        <authorList>
            <person name="Yabe S."/>
            <person name="Zheng Y."/>
            <person name="Wang C.M."/>
            <person name="Sakai Y."/>
            <person name="Abe K."/>
            <person name="Yokota A."/>
            <person name="Donadio S."/>
            <person name="Cavaletti L."/>
            <person name="Monciardini P."/>
        </authorList>
    </citation>
    <scope>NUCLEOTIDE SEQUENCE [LARGE SCALE GENOMIC DNA]</scope>
    <source>
        <strain evidence="2 3">SOSP1-30</strain>
    </source>
</reference>